<dbReference type="Pfam" id="PF00756">
    <property type="entry name" value="Esterase"/>
    <property type="match status" value="1"/>
</dbReference>
<dbReference type="InterPro" id="IPR013783">
    <property type="entry name" value="Ig-like_fold"/>
</dbReference>
<feature type="signal peptide" evidence="1">
    <location>
        <begin position="1"/>
        <end position="19"/>
    </location>
</feature>
<accession>B9XCE5</accession>
<dbReference type="InterPro" id="IPR000801">
    <property type="entry name" value="Esterase-like"/>
</dbReference>
<dbReference type="STRING" id="320771.Cflav_PD5248"/>
<dbReference type="InterPro" id="IPR050583">
    <property type="entry name" value="Mycobacterial_A85_antigen"/>
</dbReference>
<feature type="chain" id="PRO_5002892916" evidence="1">
    <location>
        <begin position="20"/>
        <end position="376"/>
    </location>
</feature>
<dbReference type="AlphaFoldDB" id="B9XCE5"/>
<organism evidence="2 3">
    <name type="scientific">Pedosphaera parvula (strain Ellin514)</name>
    <dbReference type="NCBI Taxonomy" id="320771"/>
    <lineage>
        <taxon>Bacteria</taxon>
        <taxon>Pseudomonadati</taxon>
        <taxon>Verrucomicrobiota</taxon>
        <taxon>Pedosphaerae</taxon>
        <taxon>Pedosphaerales</taxon>
        <taxon>Pedosphaeraceae</taxon>
        <taxon>Pedosphaera</taxon>
    </lineage>
</organism>
<dbReference type="PANTHER" id="PTHR48098">
    <property type="entry name" value="ENTEROCHELIN ESTERASE-RELATED"/>
    <property type="match status" value="1"/>
</dbReference>
<dbReference type="EMBL" id="ABOX02000004">
    <property type="protein sequence ID" value="EEF62613.1"/>
    <property type="molecule type" value="Genomic_DNA"/>
</dbReference>
<dbReference type="CDD" id="cd11294">
    <property type="entry name" value="E_set_Esterase_like_N"/>
    <property type="match status" value="1"/>
</dbReference>
<dbReference type="Proteomes" id="UP000003688">
    <property type="component" value="Unassembled WGS sequence"/>
</dbReference>
<comment type="caution">
    <text evidence="2">The sequence shown here is derived from an EMBL/GenBank/DDBJ whole genome shotgun (WGS) entry which is preliminary data.</text>
</comment>
<name>B9XCE5_PEDPL</name>
<dbReference type="RefSeq" id="WP_007413493.1">
    <property type="nucleotide sequence ID" value="NZ_ABOX02000004.1"/>
</dbReference>
<reference evidence="2 3" key="1">
    <citation type="journal article" date="2011" name="J. Bacteriol.">
        <title>Genome sequence of 'Pedosphaera parvula' Ellin514, an aerobic Verrucomicrobial isolate from pasture soil.</title>
        <authorList>
            <person name="Kant R."/>
            <person name="van Passel M.W."/>
            <person name="Sangwan P."/>
            <person name="Palva A."/>
            <person name="Lucas S."/>
            <person name="Copeland A."/>
            <person name="Lapidus A."/>
            <person name="Glavina Del Rio T."/>
            <person name="Dalin E."/>
            <person name="Tice H."/>
            <person name="Bruce D."/>
            <person name="Goodwin L."/>
            <person name="Pitluck S."/>
            <person name="Chertkov O."/>
            <person name="Larimer F.W."/>
            <person name="Land M.L."/>
            <person name="Hauser L."/>
            <person name="Brettin T.S."/>
            <person name="Detter J.C."/>
            <person name="Han S."/>
            <person name="de Vos W.M."/>
            <person name="Janssen P.H."/>
            <person name="Smidt H."/>
        </authorList>
    </citation>
    <scope>NUCLEOTIDE SEQUENCE [LARGE SCALE GENOMIC DNA]</scope>
    <source>
        <strain evidence="2 3">Ellin514</strain>
    </source>
</reference>
<evidence type="ECO:0000313" key="2">
    <source>
        <dbReference type="EMBL" id="EEF62613.1"/>
    </source>
</evidence>
<dbReference type="Gene3D" id="2.60.40.10">
    <property type="entry name" value="Immunoglobulins"/>
    <property type="match status" value="1"/>
</dbReference>
<dbReference type="SUPFAM" id="SSF53474">
    <property type="entry name" value="alpha/beta-Hydrolases"/>
    <property type="match status" value="1"/>
</dbReference>
<evidence type="ECO:0000313" key="3">
    <source>
        <dbReference type="Proteomes" id="UP000003688"/>
    </source>
</evidence>
<keyword evidence="1" id="KW-0732">Signal</keyword>
<keyword evidence="3" id="KW-1185">Reference proteome</keyword>
<dbReference type="PANTHER" id="PTHR48098:SF1">
    <property type="entry name" value="DIACYLGLYCEROL ACYLTRANSFERASE_MYCOLYLTRANSFERASE AG85A"/>
    <property type="match status" value="1"/>
</dbReference>
<dbReference type="InterPro" id="IPR029058">
    <property type="entry name" value="AB_hydrolase_fold"/>
</dbReference>
<sequence length="376" mass="41719" precursor="true">MKLPLLALAIGLMAGTAIGADSPAPPRGDQQRQAAYPEIHEDRTVTFRVRAPGATNVSVAGEWRGGGTPMTNDQGNWSATIGPLAPDLYSYSIVVDGLHVIDPSNSQLKPMRFPNSSVLDIHGETPCLHDFQSVPHGTVRLHEYNSKALGRIRSLRVYTPPGYDKNTHTKYPVLYLFHGSGDNEATWTEFGHAHLITDNLLAQGKIKPMIIVMPGGHAYTGQSAGTNTEARMKNINLFEQDLLGDVLPMIEENYRVKSGAENRAIIGLSMGGSQSLSIGLKHPELFAWVGGMSSGIRNPMEQFEGLFKDPKDTNKKLKLLWFACGRSDQLLESNQQFDKLLTEHGIKHQFQEVEGAHQWRVWRNNLAEFEPMIFRR</sequence>
<protein>
    <submittedName>
        <fullName evidence="2">Putative esterase</fullName>
    </submittedName>
</protein>
<dbReference type="GO" id="GO:0016747">
    <property type="term" value="F:acyltransferase activity, transferring groups other than amino-acyl groups"/>
    <property type="evidence" value="ECO:0007669"/>
    <property type="project" value="TreeGrafter"/>
</dbReference>
<dbReference type="ESTHER" id="9bact-b9xce5">
    <property type="family name" value="A85-Feruloyl-Esterase"/>
</dbReference>
<dbReference type="SUPFAM" id="SSF81296">
    <property type="entry name" value="E set domains"/>
    <property type="match status" value="1"/>
</dbReference>
<dbReference type="OrthoDB" id="9803578at2"/>
<gene>
    <name evidence="2" type="ORF">Cflav_PD5248</name>
</gene>
<dbReference type="Gene3D" id="3.40.50.1820">
    <property type="entry name" value="alpha/beta hydrolase"/>
    <property type="match status" value="1"/>
</dbReference>
<proteinExistence type="predicted"/>
<dbReference type="InterPro" id="IPR014756">
    <property type="entry name" value="Ig_E-set"/>
</dbReference>
<evidence type="ECO:0000256" key="1">
    <source>
        <dbReference type="SAM" id="SignalP"/>
    </source>
</evidence>